<evidence type="ECO:0000256" key="6">
    <source>
        <dbReference type="ARBA" id="ARBA00023136"/>
    </source>
</evidence>
<keyword evidence="3" id="KW-1003">Cell membrane</keyword>
<dbReference type="EMBL" id="PQNQ01000014">
    <property type="protein sequence ID" value="RRQ03841.1"/>
    <property type="molecule type" value="Genomic_DNA"/>
</dbReference>
<evidence type="ECO:0000256" key="5">
    <source>
        <dbReference type="ARBA" id="ARBA00022989"/>
    </source>
</evidence>
<dbReference type="Proteomes" id="UP000278422">
    <property type="component" value="Unassembled WGS sequence"/>
</dbReference>
<dbReference type="InterPro" id="IPR011701">
    <property type="entry name" value="MFS"/>
</dbReference>
<keyword evidence="11" id="KW-1185">Reference proteome</keyword>
<keyword evidence="5 8" id="KW-1133">Transmembrane helix</keyword>
<dbReference type="InterPro" id="IPR036259">
    <property type="entry name" value="MFS_trans_sf"/>
</dbReference>
<evidence type="ECO:0000259" key="9">
    <source>
        <dbReference type="PROSITE" id="PS50850"/>
    </source>
</evidence>
<proteinExistence type="predicted"/>
<keyword evidence="4 8" id="KW-0812">Transmembrane</keyword>
<feature type="transmembrane region" description="Helical" evidence="8">
    <location>
        <begin position="124"/>
        <end position="151"/>
    </location>
</feature>
<dbReference type="SUPFAM" id="SSF103473">
    <property type="entry name" value="MFS general substrate transporter"/>
    <property type="match status" value="1"/>
</dbReference>
<dbReference type="Gene3D" id="1.20.1250.20">
    <property type="entry name" value="MFS general substrate transporter like domains"/>
    <property type="match status" value="2"/>
</dbReference>
<evidence type="ECO:0000256" key="1">
    <source>
        <dbReference type="ARBA" id="ARBA00004651"/>
    </source>
</evidence>
<comment type="caution">
    <text evidence="10">The sequence shown here is derived from an EMBL/GenBank/DDBJ whole genome shotgun (WGS) entry which is preliminary data.</text>
</comment>
<sequence length="468" mass="48685">MTDRPSDAPASAATSAPSSPGILRRLGIPRPLIWGFVGLTLFMIGDGVETNILEPFLSGEHGMDVAVVGRLVTVYGVAVAVAAFIAAALSDLWGPRRVMVLGATVWIVLELLFLGLALTTDTGWLIVLTYGLRGFGYPLFAYGFLVWISAVAPPEDRATGVGWFYVAFSAGLPTLGALVATVSLSVLDLTFYGTLWISLGLVVLGSLTALVGVRERRGRRPLVDDPGDVLATVTRGLRLLRDDRRARYVTYIRTINSVPTYAMAVYFPAHVTGTLHWPLGRFLILTTVIYAVNLPFNPFYGRLGDRLGWARTMFWAGAVACAVTLALLYAAPLAGRSLGLPDGLVFGVTLVCGALFGVSLAGYVPLSAIAVSLDPGHPGAAMSTYNLGVGAAVAVGPLLVAVLHPLIGATGLTVVMVGLYLVAAVLCLALRGTQPGFDGVPAADAPASAAPDGATGPGTRSAASSPTP</sequence>
<feature type="transmembrane region" description="Helical" evidence="8">
    <location>
        <begin position="32"/>
        <end position="53"/>
    </location>
</feature>
<name>A0A3R8RH17_9CORY</name>
<dbReference type="GO" id="GO:0022857">
    <property type="term" value="F:transmembrane transporter activity"/>
    <property type="evidence" value="ECO:0007669"/>
    <property type="project" value="InterPro"/>
</dbReference>
<evidence type="ECO:0000256" key="2">
    <source>
        <dbReference type="ARBA" id="ARBA00022448"/>
    </source>
</evidence>
<feature type="transmembrane region" description="Helical" evidence="8">
    <location>
        <begin position="279"/>
        <end position="300"/>
    </location>
</feature>
<evidence type="ECO:0000313" key="10">
    <source>
        <dbReference type="EMBL" id="RRQ03841.1"/>
    </source>
</evidence>
<feature type="transmembrane region" description="Helical" evidence="8">
    <location>
        <begin position="65"/>
        <end position="86"/>
    </location>
</feature>
<evidence type="ECO:0000256" key="3">
    <source>
        <dbReference type="ARBA" id="ARBA00022475"/>
    </source>
</evidence>
<dbReference type="InterPro" id="IPR050171">
    <property type="entry name" value="MFS_Transporters"/>
</dbReference>
<dbReference type="AlphaFoldDB" id="A0A3R8RH17"/>
<feature type="region of interest" description="Disordered" evidence="7">
    <location>
        <begin position="443"/>
        <end position="468"/>
    </location>
</feature>
<dbReference type="Pfam" id="PF07690">
    <property type="entry name" value="MFS_1"/>
    <property type="match status" value="1"/>
</dbReference>
<gene>
    <name evidence="10" type="ORF">CXF42_06275</name>
</gene>
<feature type="transmembrane region" description="Helical" evidence="8">
    <location>
        <begin position="98"/>
        <end position="118"/>
    </location>
</feature>
<protein>
    <submittedName>
        <fullName evidence="10">MFS transporter</fullName>
    </submittedName>
</protein>
<comment type="subcellular location">
    <subcellularLocation>
        <location evidence="1">Cell membrane</location>
        <topology evidence="1">Multi-pass membrane protein</topology>
    </subcellularLocation>
</comment>
<keyword evidence="6 8" id="KW-0472">Membrane</keyword>
<dbReference type="RefSeq" id="WP_125174702.1">
    <property type="nucleotide sequence ID" value="NZ_JBHYBN010000096.1"/>
</dbReference>
<dbReference type="InterPro" id="IPR004748">
    <property type="entry name" value="Polyol_permease-like"/>
</dbReference>
<feature type="transmembrane region" description="Helical" evidence="8">
    <location>
        <begin position="385"/>
        <end position="403"/>
    </location>
</feature>
<organism evidence="10 11">
    <name type="scientific">Corynebacterium bovis</name>
    <dbReference type="NCBI Taxonomy" id="36808"/>
    <lineage>
        <taxon>Bacteria</taxon>
        <taxon>Bacillati</taxon>
        <taxon>Actinomycetota</taxon>
        <taxon>Actinomycetes</taxon>
        <taxon>Mycobacteriales</taxon>
        <taxon>Corynebacteriaceae</taxon>
        <taxon>Corynebacterium</taxon>
    </lineage>
</organism>
<accession>A0A3R8RH17</accession>
<feature type="transmembrane region" description="Helical" evidence="8">
    <location>
        <begin position="163"/>
        <end position="187"/>
    </location>
</feature>
<dbReference type="NCBIfam" id="TIGR00897">
    <property type="entry name" value="2A0118"/>
    <property type="match status" value="1"/>
</dbReference>
<dbReference type="GO" id="GO:0005886">
    <property type="term" value="C:plasma membrane"/>
    <property type="evidence" value="ECO:0007669"/>
    <property type="project" value="UniProtKB-SubCell"/>
</dbReference>
<feature type="transmembrane region" description="Helical" evidence="8">
    <location>
        <begin position="248"/>
        <end position="267"/>
    </location>
</feature>
<feature type="transmembrane region" description="Helical" evidence="8">
    <location>
        <begin position="409"/>
        <end position="430"/>
    </location>
</feature>
<evidence type="ECO:0000256" key="8">
    <source>
        <dbReference type="SAM" id="Phobius"/>
    </source>
</evidence>
<evidence type="ECO:0000313" key="11">
    <source>
        <dbReference type="Proteomes" id="UP000278422"/>
    </source>
</evidence>
<evidence type="ECO:0000256" key="4">
    <source>
        <dbReference type="ARBA" id="ARBA00022692"/>
    </source>
</evidence>
<keyword evidence="2" id="KW-0813">Transport</keyword>
<dbReference type="PANTHER" id="PTHR23517">
    <property type="entry name" value="RESISTANCE PROTEIN MDTM, PUTATIVE-RELATED-RELATED"/>
    <property type="match status" value="1"/>
</dbReference>
<feature type="transmembrane region" description="Helical" evidence="8">
    <location>
        <begin position="343"/>
        <end position="373"/>
    </location>
</feature>
<dbReference type="PROSITE" id="PS50850">
    <property type="entry name" value="MFS"/>
    <property type="match status" value="1"/>
</dbReference>
<feature type="compositionally biased region" description="Low complexity" evidence="7">
    <location>
        <begin position="443"/>
        <end position="458"/>
    </location>
</feature>
<evidence type="ECO:0000256" key="7">
    <source>
        <dbReference type="SAM" id="MobiDB-lite"/>
    </source>
</evidence>
<feature type="transmembrane region" description="Helical" evidence="8">
    <location>
        <begin position="312"/>
        <end position="331"/>
    </location>
</feature>
<reference evidence="10 11" key="1">
    <citation type="submission" date="2018-01" db="EMBL/GenBank/DDBJ databases">
        <title>Twenty Corynebacterium bovis Genomes.</title>
        <authorList>
            <person name="Gulvik C.A."/>
        </authorList>
    </citation>
    <scope>NUCLEOTIDE SEQUENCE [LARGE SCALE GENOMIC DNA]</scope>
    <source>
        <strain evidence="10 11">16-2004</strain>
    </source>
</reference>
<dbReference type="InterPro" id="IPR020846">
    <property type="entry name" value="MFS_dom"/>
</dbReference>
<feature type="domain" description="Major facilitator superfamily (MFS) profile" evidence="9">
    <location>
        <begin position="31"/>
        <end position="435"/>
    </location>
</feature>
<feature type="transmembrane region" description="Helical" evidence="8">
    <location>
        <begin position="193"/>
        <end position="213"/>
    </location>
</feature>